<feature type="transmembrane region" description="Helical" evidence="1">
    <location>
        <begin position="263"/>
        <end position="285"/>
    </location>
</feature>
<dbReference type="Proteomes" id="UP000075324">
    <property type="component" value="Unassembled WGS sequence"/>
</dbReference>
<evidence type="ECO:0000313" key="3">
    <source>
        <dbReference type="EMBL" id="KYD23426.1"/>
    </source>
</evidence>
<dbReference type="PANTHER" id="PTHR48090:SF7">
    <property type="entry name" value="RFBJ PROTEIN"/>
    <property type="match status" value="1"/>
</dbReference>
<dbReference type="InterPro" id="IPR029044">
    <property type="entry name" value="Nucleotide-diphossugar_trans"/>
</dbReference>
<dbReference type="PANTHER" id="PTHR48090">
    <property type="entry name" value="UNDECAPRENYL-PHOSPHATE 4-DEOXY-4-FORMAMIDO-L-ARABINOSE TRANSFERASE-RELATED"/>
    <property type="match status" value="1"/>
</dbReference>
<gene>
    <name evidence="3" type="ORF">B4110_3180</name>
</gene>
<evidence type="ECO:0000313" key="4">
    <source>
        <dbReference type="Proteomes" id="UP000075324"/>
    </source>
</evidence>
<sequence>MKIAVLIPCYNEEKTIGKVVSDFRRELPEADIYVYDNNSKDKTSLIAAEHGAIVRKELRQGKGNVVRSMFREIDADIYVMVDGDDTYPAEFVHQLIEPIKRGEANMVIGDRLSNGTYFQENKRPFHNFGNNLVKNLINFLYKSDIKDIMTGYRAFDKLFVKSMPVMSPGFEIETEMSIHALDKKFLIKEVPIDYRDRPEGSESKLNTFSDGWKVLKMIFTLFKDYKPFLFFSLWALLFFILGLAVGIPVVVEFIQTKFITRVPSAILAVGLMIFALLSFACGLILDTVAAAHRKQYELELNRIYEHLRRRERNDIS</sequence>
<protein>
    <recommendedName>
        <fullName evidence="2">Glycosyltransferase 2-like domain-containing protein</fullName>
    </recommendedName>
</protein>
<dbReference type="RefSeq" id="WP_062679029.1">
    <property type="nucleotide sequence ID" value="NZ_LQYW01000165.1"/>
</dbReference>
<evidence type="ECO:0000259" key="2">
    <source>
        <dbReference type="Pfam" id="PF00535"/>
    </source>
</evidence>
<dbReference type="AlphaFoldDB" id="A0A150MG48"/>
<dbReference type="Gene3D" id="3.90.550.10">
    <property type="entry name" value="Spore Coat Polysaccharide Biosynthesis Protein SpsA, Chain A"/>
    <property type="match status" value="1"/>
</dbReference>
<name>A0A150MG48_9BACL</name>
<dbReference type="InterPro" id="IPR001173">
    <property type="entry name" value="Glyco_trans_2-like"/>
</dbReference>
<keyword evidence="1" id="KW-0472">Membrane</keyword>
<keyword evidence="1" id="KW-1133">Transmembrane helix</keyword>
<dbReference type="Pfam" id="PF00535">
    <property type="entry name" value="Glycos_transf_2"/>
    <property type="match status" value="1"/>
</dbReference>
<reference evidence="3 4" key="1">
    <citation type="submission" date="2016-01" db="EMBL/GenBank/DDBJ databases">
        <title>Draft Genome Sequences of Seven Thermophilic Sporeformers Isolated from Foods.</title>
        <authorList>
            <person name="Berendsen E.M."/>
            <person name="Wells-Bennik M.H."/>
            <person name="Krawcyk A.O."/>
            <person name="De Jong A."/>
            <person name="Holsappel S."/>
            <person name="Eijlander R.T."/>
            <person name="Kuipers O.P."/>
        </authorList>
    </citation>
    <scope>NUCLEOTIDE SEQUENCE [LARGE SCALE GENOMIC DNA]</scope>
    <source>
        <strain evidence="3 4">B4110</strain>
    </source>
</reference>
<feature type="transmembrane region" description="Helical" evidence="1">
    <location>
        <begin position="228"/>
        <end position="251"/>
    </location>
</feature>
<organism evidence="3 4">
    <name type="scientific">Parageobacillus toebii</name>
    <dbReference type="NCBI Taxonomy" id="153151"/>
    <lineage>
        <taxon>Bacteria</taxon>
        <taxon>Bacillati</taxon>
        <taxon>Bacillota</taxon>
        <taxon>Bacilli</taxon>
        <taxon>Bacillales</taxon>
        <taxon>Anoxybacillaceae</taxon>
        <taxon>Parageobacillus</taxon>
    </lineage>
</organism>
<comment type="caution">
    <text evidence="3">The sequence shown here is derived from an EMBL/GenBank/DDBJ whole genome shotgun (WGS) entry which is preliminary data.</text>
</comment>
<dbReference type="SUPFAM" id="SSF53448">
    <property type="entry name" value="Nucleotide-diphospho-sugar transferases"/>
    <property type="match status" value="1"/>
</dbReference>
<dbReference type="EMBL" id="LQYW01000165">
    <property type="protein sequence ID" value="KYD23426.1"/>
    <property type="molecule type" value="Genomic_DNA"/>
</dbReference>
<feature type="domain" description="Glycosyltransferase 2-like" evidence="2">
    <location>
        <begin position="5"/>
        <end position="156"/>
    </location>
</feature>
<dbReference type="InterPro" id="IPR050256">
    <property type="entry name" value="Glycosyltransferase_2"/>
</dbReference>
<dbReference type="PATRIC" id="fig|153151.4.peg.1598"/>
<keyword evidence="1" id="KW-0812">Transmembrane</keyword>
<evidence type="ECO:0000256" key="1">
    <source>
        <dbReference type="SAM" id="Phobius"/>
    </source>
</evidence>
<proteinExistence type="predicted"/>
<dbReference type="CDD" id="cd04179">
    <property type="entry name" value="DPM_DPG-synthase_like"/>
    <property type="match status" value="1"/>
</dbReference>
<accession>A0A150MG48</accession>